<evidence type="ECO:0000256" key="1">
    <source>
        <dbReference type="ARBA" id="ARBA00023015"/>
    </source>
</evidence>
<dbReference type="InterPro" id="IPR009057">
    <property type="entry name" value="Homeodomain-like_sf"/>
</dbReference>
<keyword evidence="1" id="KW-0805">Transcription regulation</keyword>
<accession>A0A261VNX4</accession>
<evidence type="ECO:0000313" key="5">
    <source>
        <dbReference type="EMBL" id="OZI75828.1"/>
    </source>
</evidence>
<protein>
    <submittedName>
        <fullName evidence="5">AraC family transcriptional regulator</fullName>
    </submittedName>
</protein>
<keyword evidence="3" id="KW-0804">Transcription</keyword>
<dbReference type="InterPro" id="IPR032687">
    <property type="entry name" value="AraC-type_N"/>
</dbReference>
<dbReference type="Proteomes" id="UP000215633">
    <property type="component" value="Unassembled WGS sequence"/>
</dbReference>
<keyword evidence="2" id="KW-0238">DNA-binding</keyword>
<dbReference type="Gene3D" id="1.10.10.60">
    <property type="entry name" value="Homeodomain-like"/>
    <property type="match status" value="1"/>
</dbReference>
<comment type="caution">
    <text evidence="5">The sequence shown here is derived from an EMBL/GenBank/DDBJ whole genome shotgun (WGS) entry which is preliminary data.</text>
</comment>
<dbReference type="EMBL" id="NEVT01000006">
    <property type="protein sequence ID" value="OZI75828.1"/>
    <property type="molecule type" value="Genomic_DNA"/>
</dbReference>
<dbReference type="GO" id="GO:0000976">
    <property type="term" value="F:transcription cis-regulatory region binding"/>
    <property type="evidence" value="ECO:0007669"/>
    <property type="project" value="TreeGrafter"/>
</dbReference>
<dbReference type="AlphaFoldDB" id="A0A261VNX4"/>
<evidence type="ECO:0000259" key="4">
    <source>
        <dbReference type="PROSITE" id="PS01124"/>
    </source>
</evidence>
<dbReference type="PROSITE" id="PS01124">
    <property type="entry name" value="HTH_ARAC_FAMILY_2"/>
    <property type="match status" value="1"/>
</dbReference>
<dbReference type="GO" id="GO:0005829">
    <property type="term" value="C:cytosol"/>
    <property type="evidence" value="ECO:0007669"/>
    <property type="project" value="TreeGrafter"/>
</dbReference>
<dbReference type="PRINTS" id="PR00032">
    <property type="entry name" value="HTHARAC"/>
</dbReference>
<dbReference type="SUPFAM" id="SSF46689">
    <property type="entry name" value="Homeodomain-like"/>
    <property type="match status" value="1"/>
</dbReference>
<sequence>MPASIDSYGPIAQHTVAITQVIQILQGARRQGLDIDIALWRAGISPGLLESPLSRVTQMQYARLMRVLARTMRDELWGLTPHRMRPGSFIRICSQLIHCRTLGEAVRTGLGLYRLLPQVFTPRLLVAGDVARIQVTHRESQVDAPESYAMRTFCFMSYGVMSWLTARRIPVLCVGVPSGKGYRSEAERLMRTRIRYTSNCASLEFEAHWLALPVVQTAESLQAFIREVPGNLVIKYRDRSRLSERIRRLLRQQALVDGVTLEEVGRHLGMTPQTVRRHLKAEGQSFQGIKDNLRRDAAIQLLARPDLTLNDIAAQLGYSEASTFHRAFKSWTGLAPGMYREANLKPAAVR</sequence>
<dbReference type="InterPro" id="IPR018060">
    <property type="entry name" value="HTH_AraC"/>
</dbReference>
<organism evidence="5 6">
    <name type="scientific">Bordetella genomosp. 2</name>
    <dbReference type="NCBI Taxonomy" id="1983456"/>
    <lineage>
        <taxon>Bacteria</taxon>
        <taxon>Pseudomonadati</taxon>
        <taxon>Pseudomonadota</taxon>
        <taxon>Betaproteobacteria</taxon>
        <taxon>Burkholderiales</taxon>
        <taxon>Alcaligenaceae</taxon>
        <taxon>Bordetella</taxon>
    </lineage>
</organism>
<evidence type="ECO:0000256" key="2">
    <source>
        <dbReference type="ARBA" id="ARBA00023125"/>
    </source>
</evidence>
<evidence type="ECO:0000313" key="6">
    <source>
        <dbReference type="Proteomes" id="UP000215633"/>
    </source>
</evidence>
<dbReference type="GO" id="GO:0003700">
    <property type="term" value="F:DNA-binding transcription factor activity"/>
    <property type="evidence" value="ECO:0007669"/>
    <property type="project" value="InterPro"/>
</dbReference>
<dbReference type="SMART" id="SM00342">
    <property type="entry name" value="HTH_ARAC"/>
    <property type="match status" value="1"/>
</dbReference>
<gene>
    <name evidence="5" type="ORF">CAL24_11510</name>
</gene>
<dbReference type="InterPro" id="IPR020449">
    <property type="entry name" value="Tscrpt_reg_AraC-type_HTH"/>
</dbReference>
<keyword evidence="6" id="KW-1185">Reference proteome</keyword>
<dbReference type="PANTHER" id="PTHR47894:SF1">
    <property type="entry name" value="HTH-TYPE TRANSCRIPTIONAL REGULATOR VQSM"/>
    <property type="match status" value="1"/>
</dbReference>
<dbReference type="Pfam" id="PF12625">
    <property type="entry name" value="Arabinose_bd"/>
    <property type="match status" value="1"/>
</dbReference>
<evidence type="ECO:0000256" key="3">
    <source>
        <dbReference type="ARBA" id="ARBA00023163"/>
    </source>
</evidence>
<name>A0A261VNX4_9BORD</name>
<feature type="domain" description="HTH araC/xylS-type" evidence="4">
    <location>
        <begin position="244"/>
        <end position="342"/>
    </location>
</feature>
<dbReference type="Pfam" id="PF12833">
    <property type="entry name" value="HTH_18"/>
    <property type="match status" value="1"/>
</dbReference>
<reference evidence="6" key="1">
    <citation type="submission" date="2017-05" db="EMBL/GenBank/DDBJ databases">
        <title>Complete and WGS of Bordetella genogroups.</title>
        <authorList>
            <person name="Spilker T."/>
            <person name="Lipuma J."/>
        </authorList>
    </citation>
    <scope>NUCLEOTIDE SEQUENCE [LARGE SCALE GENOMIC DNA]</scope>
    <source>
        <strain evidence="6">AU8256</strain>
    </source>
</reference>
<dbReference type="PANTHER" id="PTHR47894">
    <property type="entry name" value="HTH-TYPE TRANSCRIPTIONAL REGULATOR GADX"/>
    <property type="match status" value="1"/>
</dbReference>
<proteinExistence type="predicted"/>